<dbReference type="AlphaFoldDB" id="A0A368P4T1"/>
<keyword evidence="1 3" id="KW-0808">Transferase</keyword>
<dbReference type="Gene3D" id="3.40.50.2000">
    <property type="entry name" value="Glycogen Phosphorylase B"/>
    <property type="match status" value="1"/>
</dbReference>
<reference evidence="3 4" key="1">
    <citation type="submission" date="2018-07" db="EMBL/GenBank/DDBJ databases">
        <title>Oceanihabitans testaceum sp. nov., isolated from marine sediment.</title>
        <authorList>
            <person name="Li C.-M."/>
        </authorList>
    </citation>
    <scope>NUCLEOTIDE SEQUENCE [LARGE SCALE GENOMIC DNA]</scope>
    <source>
        <strain evidence="3 4">S9-10</strain>
    </source>
</reference>
<feature type="domain" description="Glycosyl transferase family 1" evidence="2">
    <location>
        <begin position="201"/>
        <end position="344"/>
    </location>
</feature>
<dbReference type="SUPFAM" id="SSF53756">
    <property type="entry name" value="UDP-Glycosyltransferase/glycogen phosphorylase"/>
    <property type="match status" value="1"/>
</dbReference>
<dbReference type="CDD" id="cd03801">
    <property type="entry name" value="GT4_PimA-like"/>
    <property type="match status" value="1"/>
</dbReference>
<dbReference type="GO" id="GO:0009103">
    <property type="term" value="P:lipopolysaccharide biosynthetic process"/>
    <property type="evidence" value="ECO:0007669"/>
    <property type="project" value="TreeGrafter"/>
</dbReference>
<proteinExistence type="predicted"/>
<keyword evidence="4" id="KW-1185">Reference proteome</keyword>
<dbReference type="Pfam" id="PF00534">
    <property type="entry name" value="Glycos_transf_1"/>
    <property type="match status" value="1"/>
</dbReference>
<dbReference type="PANTHER" id="PTHR46401:SF2">
    <property type="entry name" value="GLYCOSYLTRANSFERASE WBBK-RELATED"/>
    <property type="match status" value="1"/>
</dbReference>
<dbReference type="GO" id="GO:0016757">
    <property type="term" value="F:glycosyltransferase activity"/>
    <property type="evidence" value="ECO:0007669"/>
    <property type="project" value="InterPro"/>
</dbReference>
<dbReference type="RefSeq" id="WP_113966758.1">
    <property type="nucleotide sequence ID" value="NZ_QNRP01000010.1"/>
</dbReference>
<evidence type="ECO:0000259" key="2">
    <source>
        <dbReference type="Pfam" id="PF00534"/>
    </source>
</evidence>
<evidence type="ECO:0000313" key="3">
    <source>
        <dbReference type="EMBL" id="RCU57094.1"/>
    </source>
</evidence>
<dbReference type="Proteomes" id="UP000252249">
    <property type="component" value="Unassembled WGS sequence"/>
</dbReference>
<dbReference type="InterPro" id="IPR001296">
    <property type="entry name" value="Glyco_trans_1"/>
</dbReference>
<sequence length="374" mass="42311">MKLAIISHTEHYKLKDGSIVGWGPTINEINHLLEVFDTIYHVAMLHELEAPPSALGYSSDRVVFVSLPPLGGHGVGAKLKILWKAPSVISIIYNTLKKADKFQFRAPTGIGVYVIPFLSLCVKKPGWFKYAGNWNQETPPLGYRLQRWMLQQQSRKVTMNGSWPNQPTHCITFENPCLTINELEEGLRLGKEKSIASTINFCYVGRLEKPKGVERIIKALAGLSASEKSRIGVVHLVGDGKEKDYFLEISKDTGMRFKFHGFLPRHEVFEIYRESQVFLMPTTASEGFPKVIAEAMNYGCLPVVSNISSIGQYIIDGELGYCLKEVSAENLREVIRELMGLSDTQYKTILNKQRGVVEKFTYKYYNLRIKTEIL</sequence>
<gene>
    <name evidence="3" type="ORF">DU428_09120</name>
</gene>
<name>A0A368P4T1_9FLAO</name>
<evidence type="ECO:0000313" key="4">
    <source>
        <dbReference type="Proteomes" id="UP000252249"/>
    </source>
</evidence>
<comment type="caution">
    <text evidence="3">The sequence shown here is derived from an EMBL/GenBank/DDBJ whole genome shotgun (WGS) entry which is preliminary data.</text>
</comment>
<dbReference type="EMBL" id="QPIG01000003">
    <property type="protein sequence ID" value="RCU57094.1"/>
    <property type="molecule type" value="Genomic_DNA"/>
</dbReference>
<accession>A0A368P4T1</accession>
<dbReference type="OrthoDB" id="1395864at2"/>
<dbReference type="PANTHER" id="PTHR46401">
    <property type="entry name" value="GLYCOSYLTRANSFERASE WBBK-RELATED"/>
    <property type="match status" value="1"/>
</dbReference>
<protein>
    <submittedName>
        <fullName evidence="3">Glycosyltransferase</fullName>
    </submittedName>
</protein>
<evidence type="ECO:0000256" key="1">
    <source>
        <dbReference type="ARBA" id="ARBA00022679"/>
    </source>
</evidence>
<organism evidence="3 4">
    <name type="scientific">Oceanihabitans sediminis</name>
    <dbReference type="NCBI Taxonomy" id="1812012"/>
    <lineage>
        <taxon>Bacteria</taxon>
        <taxon>Pseudomonadati</taxon>
        <taxon>Bacteroidota</taxon>
        <taxon>Flavobacteriia</taxon>
        <taxon>Flavobacteriales</taxon>
        <taxon>Flavobacteriaceae</taxon>
        <taxon>Oceanihabitans</taxon>
    </lineage>
</organism>